<protein>
    <recommendedName>
        <fullName evidence="1">Heterokaryon incompatibility domain-containing protein</fullName>
    </recommendedName>
</protein>
<evidence type="ECO:0000313" key="2">
    <source>
        <dbReference type="EMBL" id="KAI1871836.1"/>
    </source>
</evidence>
<dbReference type="PANTHER" id="PTHR24148">
    <property type="entry name" value="ANKYRIN REPEAT DOMAIN-CONTAINING PROTEIN 39 HOMOLOG-RELATED"/>
    <property type="match status" value="1"/>
</dbReference>
<dbReference type="PANTHER" id="PTHR24148:SF73">
    <property type="entry name" value="HET DOMAIN PROTEIN (AFU_ORTHOLOGUE AFUA_8G01020)"/>
    <property type="match status" value="1"/>
</dbReference>
<sequence>MVVANSNPRANMSRRASRPQIRLIEIQPAPRLEDRVVCRIINTKLTDDLEFFALSYLVGEATSTETISINDTKTSVPSSLSEAVRHIREALKSDIARSEPTPRWLLRAVKHMRVVFPDLMSCGAIRLWAETLCIDQNNPRELAERRVIMSQVYASAKMVIGWLGPSDEYTDDFLAFLKVAEEYMPPNYGDPGDKEKNPQDYAPHHVWLSNKILEGFWRSPRHMEALHRFYDLPYLHRCWLLEEISQSRFPTFMLGTAMIPWMTILRMTKCREELVDQPSDVFPDKYRTSLKLPPLEALQTFLADLQKRHLTAAPFNTKQSTSSKGSA</sequence>
<dbReference type="AlphaFoldDB" id="A0A9P9WNA3"/>
<proteinExistence type="predicted"/>
<name>A0A9P9WNA3_9PEZI</name>
<dbReference type="InterPro" id="IPR052895">
    <property type="entry name" value="HetReg/Transcr_Mod"/>
</dbReference>
<organism evidence="2 3">
    <name type="scientific">Neoarthrinium moseri</name>
    <dbReference type="NCBI Taxonomy" id="1658444"/>
    <lineage>
        <taxon>Eukaryota</taxon>
        <taxon>Fungi</taxon>
        <taxon>Dikarya</taxon>
        <taxon>Ascomycota</taxon>
        <taxon>Pezizomycotina</taxon>
        <taxon>Sordariomycetes</taxon>
        <taxon>Xylariomycetidae</taxon>
        <taxon>Amphisphaeriales</taxon>
        <taxon>Apiosporaceae</taxon>
        <taxon>Neoarthrinium</taxon>
    </lineage>
</organism>
<dbReference type="InterPro" id="IPR010730">
    <property type="entry name" value="HET"/>
</dbReference>
<evidence type="ECO:0000259" key="1">
    <source>
        <dbReference type="Pfam" id="PF06985"/>
    </source>
</evidence>
<reference evidence="2" key="1">
    <citation type="submission" date="2021-03" db="EMBL/GenBank/DDBJ databases">
        <title>Revisited historic fungal species revealed as producer of novel bioactive compounds through whole genome sequencing and comparative genomics.</title>
        <authorList>
            <person name="Vignolle G.A."/>
            <person name="Hochenegger N."/>
            <person name="Mach R.L."/>
            <person name="Mach-Aigner A.R."/>
            <person name="Javad Rahimi M."/>
            <person name="Salim K.A."/>
            <person name="Chan C.M."/>
            <person name="Lim L.B.L."/>
            <person name="Cai F."/>
            <person name="Druzhinina I.S."/>
            <person name="U'Ren J.M."/>
            <person name="Derntl C."/>
        </authorList>
    </citation>
    <scope>NUCLEOTIDE SEQUENCE</scope>
    <source>
        <strain evidence="2">TUCIM 5799</strain>
    </source>
</reference>
<comment type="caution">
    <text evidence="2">The sequence shown here is derived from an EMBL/GenBank/DDBJ whole genome shotgun (WGS) entry which is preliminary data.</text>
</comment>
<gene>
    <name evidence="2" type="ORF">JX265_005822</name>
</gene>
<feature type="domain" description="Heterokaryon incompatibility" evidence="1">
    <location>
        <begin position="51"/>
        <end position="243"/>
    </location>
</feature>
<dbReference type="Proteomes" id="UP000829685">
    <property type="component" value="Unassembled WGS sequence"/>
</dbReference>
<dbReference type="Pfam" id="PF06985">
    <property type="entry name" value="HET"/>
    <property type="match status" value="1"/>
</dbReference>
<dbReference type="EMBL" id="JAFIMR010000012">
    <property type="protein sequence ID" value="KAI1871836.1"/>
    <property type="molecule type" value="Genomic_DNA"/>
</dbReference>
<dbReference type="OrthoDB" id="5386682at2759"/>
<accession>A0A9P9WNA3</accession>
<keyword evidence="3" id="KW-1185">Reference proteome</keyword>
<evidence type="ECO:0000313" key="3">
    <source>
        <dbReference type="Proteomes" id="UP000829685"/>
    </source>
</evidence>